<protein>
    <submittedName>
        <fullName evidence="1">Uncharacterized protein</fullName>
    </submittedName>
</protein>
<dbReference type="Proteomes" id="UP000192578">
    <property type="component" value="Unassembled WGS sequence"/>
</dbReference>
<name>A0A9X6NRV3_HYPEX</name>
<evidence type="ECO:0000313" key="2">
    <source>
        <dbReference type="Proteomes" id="UP000192578"/>
    </source>
</evidence>
<organism evidence="1 2">
    <name type="scientific">Hypsibius exemplaris</name>
    <name type="common">Freshwater tardigrade</name>
    <dbReference type="NCBI Taxonomy" id="2072580"/>
    <lineage>
        <taxon>Eukaryota</taxon>
        <taxon>Metazoa</taxon>
        <taxon>Ecdysozoa</taxon>
        <taxon>Tardigrada</taxon>
        <taxon>Eutardigrada</taxon>
        <taxon>Parachela</taxon>
        <taxon>Hypsibioidea</taxon>
        <taxon>Hypsibiidae</taxon>
        <taxon>Hypsibius</taxon>
    </lineage>
</organism>
<gene>
    <name evidence="1" type="ORF">BV898_19925</name>
</gene>
<proteinExistence type="predicted"/>
<comment type="caution">
    <text evidence="1">The sequence shown here is derived from an EMBL/GenBank/DDBJ whole genome shotgun (WGS) entry which is preliminary data.</text>
</comment>
<dbReference type="EMBL" id="MTYJ01000939">
    <property type="protein sequence ID" value="OWA55541.1"/>
    <property type="molecule type" value="Genomic_DNA"/>
</dbReference>
<feature type="non-terminal residue" evidence="1">
    <location>
        <position position="1"/>
    </location>
</feature>
<accession>A0A9X6NRV3</accession>
<sequence>MIVLDITPEHRKPFGRWNAVIRNHASVTLNSNNDGSFGGEPGHEDRFDAPSGDGLAARLILPLLRVRSAGPPELMRRLAIR</sequence>
<dbReference type="AlphaFoldDB" id="A0A9X6NRV3"/>
<reference evidence="2" key="1">
    <citation type="submission" date="2017-01" db="EMBL/GenBank/DDBJ databases">
        <title>Comparative genomics of anhydrobiosis in the tardigrade Hypsibius dujardini.</title>
        <authorList>
            <person name="Yoshida Y."/>
            <person name="Koutsovoulos G."/>
            <person name="Laetsch D."/>
            <person name="Stevens L."/>
            <person name="Kumar S."/>
            <person name="Horikawa D."/>
            <person name="Ishino K."/>
            <person name="Komine S."/>
            <person name="Tomita M."/>
            <person name="Blaxter M."/>
            <person name="Arakawa K."/>
        </authorList>
    </citation>
    <scope>NUCLEOTIDE SEQUENCE [LARGE SCALE GENOMIC DNA]</scope>
    <source>
        <strain evidence="2">Z151</strain>
    </source>
</reference>
<evidence type="ECO:0000313" key="1">
    <source>
        <dbReference type="EMBL" id="OWA55541.1"/>
    </source>
</evidence>
<keyword evidence="2" id="KW-1185">Reference proteome</keyword>